<evidence type="ECO:0000256" key="1">
    <source>
        <dbReference type="ARBA" id="ARBA00022614"/>
    </source>
</evidence>
<dbReference type="PANTHER" id="PTHR15454:SF7">
    <property type="entry name" value="OS07G0106100 PROTEIN"/>
    <property type="match status" value="1"/>
</dbReference>
<dbReference type="GO" id="GO:0005737">
    <property type="term" value="C:cytoplasm"/>
    <property type="evidence" value="ECO:0007669"/>
    <property type="project" value="TreeGrafter"/>
</dbReference>
<dbReference type="Gene3D" id="3.80.10.10">
    <property type="entry name" value="Ribonuclease Inhibitor"/>
    <property type="match status" value="1"/>
</dbReference>
<feature type="compositionally biased region" description="Basic and acidic residues" evidence="3">
    <location>
        <begin position="720"/>
        <end position="730"/>
    </location>
</feature>
<dbReference type="PANTHER" id="PTHR15454">
    <property type="entry name" value="NISCHARIN RELATED"/>
    <property type="match status" value="1"/>
</dbReference>
<evidence type="ECO:0000313" key="4">
    <source>
        <dbReference type="EMBL" id="RDX80805.1"/>
    </source>
</evidence>
<gene>
    <name evidence="4" type="primary">pprA</name>
    <name evidence="4" type="ORF">CR513_38605</name>
</gene>
<dbReference type="STRING" id="157652.A0A371FR28"/>
<dbReference type="OrthoDB" id="1904536at2759"/>
<dbReference type="InterPro" id="IPR001611">
    <property type="entry name" value="Leu-rich_rpt"/>
</dbReference>
<keyword evidence="2" id="KW-0677">Repeat</keyword>
<protein>
    <submittedName>
        <fullName evidence="4">Protein phosphatase 1 regulatory subunit pprA</fullName>
    </submittedName>
</protein>
<feature type="non-terminal residue" evidence="4">
    <location>
        <position position="1"/>
    </location>
</feature>
<dbReference type="Pfam" id="PF13855">
    <property type="entry name" value="LRR_8"/>
    <property type="match status" value="1"/>
</dbReference>
<comment type="caution">
    <text evidence="4">The sequence shown here is derived from an EMBL/GenBank/DDBJ whole genome shotgun (WGS) entry which is preliminary data.</text>
</comment>
<name>A0A371FR28_MUCPR</name>
<dbReference type="InterPro" id="IPR003591">
    <property type="entry name" value="Leu-rich_rpt_typical-subtyp"/>
</dbReference>
<dbReference type="FunFam" id="3.80.10.10:FF:000320">
    <property type="entry name" value="Protein phosphatase 1 regulatory subunit pprA"/>
    <property type="match status" value="1"/>
</dbReference>
<dbReference type="EMBL" id="QJKJ01008099">
    <property type="protein sequence ID" value="RDX80805.1"/>
    <property type="molecule type" value="Genomic_DNA"/>
</dbReference>
<feature type="non-terminal residue" evidence="4">
    <location>
        <position position="819"/>
    </location>
</feature>
<evidence type="ECO:0000256" key="3">
    <source>
        <dbReference type="SAM" id="MobiDB-lite"/>
    </source>
</evidence>
<dbReference type="SUPFAM" id="SSF52075">
    <property type="entry name" value="Outer arm dynein light chain 1"/>
    <property type="match status" value="1"/>
</dbReference>
<keyword evidence="1" id="KW-0433">Leucine-rich repeat</keyword>
<reference evidence="4" key="1">
    <citation type="submission" date="2018-05" db="EMBL/GenBank/DDBJ databases">
        <title>Draft genome of Mucuna pruriens seed.</title>
        <authorList>
            <person name="Nnadi N.E."/>
            <person name="Vos R."/>
            <person name="Hasami M.H."/>
            <person name="Devisetty U.K."/>
            <person name="Aguiy J.C."/>
        </authorList>
    </citation>
    <scope>NUCLEOTIDE SEQUENCE [LARGE SCALE GENOMIC DNA]</scope>
    <source>
        <strain evidence="4">JCA_2017</strain>
    </source>
</reference>
<evidence type="ECO:0000256" key="2">
    <source>
        <dbReference type="ARBA" id="ARBA00022737"/>
    </source>
</evidence>
<dbReference type="Proteomes" id="UP000257109">
    <property type="component" value="Unassembled WGS sequence"/>
</dbReference>
<evidence type="ECO:0000313" key="5">
    <source>
        <dbReference type="Proteomes" id="UP000257109"/>
    </source>
</evidence>
<accession>A0A371FR28</accession>
<dbReference type="SMART" id="SM00365">
    <property type="entry name" value="LRR_SD22"/>
    <property type="match status" value="4"/>
</dbReference>
<keyword evidence="5" id="KW-1185">Reference proteome</keyword>
<organism evidence="4 5">
    <name type="scientific">Mucuna pruriens</name>
    <name type="common">Velvet bean</name>
    <name type="synonym">Dolichos pruriens</name>
    <dbReference type="NCBI Taxonomy" id="157652"/>
    <lineage>
        <taxon>Eukaryota</taxon>
        <taxon>Viridiplantae</taxon>
        <taxon>Streptophyta</taxon>
        <taxon>Embryophyta</taxon>
        <taxon>Tracheophyta</taxon>
        <taxon>Spermatophyta</taxon>
        <taxon>Magnoliopsida</taxon>
        <taxon>eudicotyledons</taxon>
        <taxon>Gunneridae</taxon>
        <taxon>Pentapetalae</taxon>
        <taxon>rosids</taxon>
        <taxon>fabids</taxon>
        <taxon>Fabales</taxon>
        <taxon>Fabaceae</taxon>
        <taxon>Papilionoideae</taxon>
        <taxon>50 kb inversion clade</taxon>
        <taxon>NPAAA clade</taxon>
        <taxon>indigoferoid/millettioid clade</taxon>
        <taxon>Phaseoleae</taxon>
        <taxon>Mucuna</taxon>
    </lineage>
</organism>
<dbReference type="InterPro" id="IPR032675">
    <property type="entry name" value="LRR_dom_sf"/>
</dbReference>
<dbReference type="PROSITE" id="PS51450">
    <property type="entry name" value="LRR"/>
    <property type="match status" value="3"/>
</dbReference>
<sequence length="819" mass="89960">MEGAVLVPWWLSLAGQGSGERKKKLFLDTTVPLLSFLQTELRKEEETVLKYSCVDGACISYVYLSLDSAGWKGISFTLAAITKSNYSRTSRRVWGDEQGAIGLCVLRRSKSSDVWRLCPVNIIAAMFRFSCFHANVQGNKAKKAVQPSTEAMVKGLQDVTQNHGCKDSSNPPSTYSSPLKEEAHKKINVIENHFSNWDSVECSCRSEDLNSKFSFEYDSDVHQTRGLKKSQSLQSGLDQGIIREGDEDLGLSCDGAKSHNESTISICGKNHDASPTDQYGNNPNLEFQVSSGLANDSSIFSIGDPTPSDKDAREISDTPLSGEFSGDVADQASVLGTLPLRKSHSVPNTRASGKVKCVLSLSRSSDDLHTLRMRQKEVFTIEFDDQIRGDQERENDMGKTEDGQMDSLFDDGLDSYLLSSSAKDWVMPFTDDTSDVKNLQGDSSVDCAGEFPNKDFKIKRIEDWVIGLQHCAPPLEETNELPEAIEPLAVINTTNGVIAASVDHKVTPGMEAAKRYISSLSANATAAQLANHGLVVIPFLSAFVSLKVLNLSGNAVVRITAGALPRGLHALNLSRNKISSIEGLRELTRLRVLDLSYNRILRIGHGLASCSSLKELYLAGNKISEVEGLHRLLKLSILDLRFNKISTAKCLGQLAANYVSLQAINLDGNPAQKNVGDEQMKKYLQGLLPHLVYYNRQPIKVSTLKDGGERSVRLGMNSHQFDRSLRADRKTPRKGSQGVAATRRPSTASTHVRRSVDSPKLNKGKQALLPPTRTKVSTQTRYQFDAPSKVLNLTSDRSSIRKSRSEGNFEALWFGFCSS</sequence>
<proteinExistence type="predicted"/>
<dbReference type="SMART" id="SM00369">
    <property type="entry name" value="LRR_TYP"/>
    <property type="match status" value="3"/>
</dbReference>
<dbReference type="AlphaFoldDB" id="A0A371FR28"/>
<feature type="region of interest" description="Disordered" evidence="3">
    <location>
        <begin position="712"/>
        <end position="780"/>
    </location>
</feature>